<proteinExistence type="predicted"/>
<organism evidence="1 2">
    <name type="scientific">Oceanobacillus longus</name>
    <dbReference type="NCBI Taxonomy" id="930120"/>
    <lineage>
        <taxon>Bacteria</taxon>
        <taxon>Bacillati</taxon>
        <taxon>Bacillota</taxon>
        <taxon>Bacilli</taxon>
        <taxon>Bacillales</taxon>
        <taxon>Bacillaceae</taxon>
        <taxon>Oceanobacillus</taxon>
    </lineage>
</organism>
<evidence type="ECO:0000313" key="1">
    <source>
        <dbReference type="EMBL" id="MFC4024219.1"/>
    </source>
</evidence>
<keyword evidence="2" id="KW-1185">Reference proteome</keyword>
<evidence type="ECO:0000313" key="2">
    <source>
        <dbReference type="Proteomes" id="UP001595772"/>
    </source>
</evidence>
<gene>
    <name evidence="1" type="ORF">ACFOUV_10485</name>
</gene>
<accession>A0ABV8H050</accession>
<protein>
    <submittedName>
        <fullName evidence="1">YqzG/YhdC family protein</fullName>
    </submittedName>
</protein>
<dbReference type="Gene3D" id="3.10.450.390">
    <property type="entry name" value="Protein of unknown function DUF3889"/>
    <property type="match status" value="1"/>
</dbReference>
<sequence>MRGTYFFISIVLILATFSSTFIPIGGNVQAEEGIPSYAKWGRLAVQETKSKYPNAKIVDYLHVGREANGNTTVEKFKLWLNEESREFGVFIHIEFDTETDEVLNITFEETDQ</sequence>
<comment type="caution">
    <text evidence="1">The sequence shown here is derived from an EMBL/GenBank/DDBJ whole genome shotgun (WGS) entry which is preliminary data.</text>
</comment>
<dbReference type="InterPro" id="IPR024987">
    <property type="entry name" value="DUF3889"/>
</dbReference>
<dbReference type="Pfam" id="PF13028">
    <property type="entry name" value="DUF3889"/>
    <property type="match status" value="1"/>
</dbReference>
<dbReference type="RefSeq" id="WP_379496715.1">
    <property type="nucleotide sequence ID" value="NZ_JBHSAO010000007.1"/>
</dbReference>
<name>A0ABV8H050_9BACI</name>
<dbReference type="EMBL" id="JBHSAO010000007">
    <property type="protein sequence ID" value="MFC4024219.1"/>
    <property type="molecule type" value="Genomic_DNA"/>
</dbReference>
<reference evidence="2" key="1">
    <citation type="journal article" date="2019" name="Int. J. Syst. Evol. Microbiol.">
        <title>The Global Catalogue of Microorganisms (GCM) 10K type strain sequencing project: providing services to taxonomists for standard genome sequencing and annotation.</title>
        <authorList>
            <consortium name="The Broad Institute Genomics Platform"/>
            <consortium name="The Broad Institute Genome Sequencing Center for Infectious Disease"/>
            <person name="Wu L."/>
            <person name="Ma J."/>
        </authorList>
    </citation>
    <scope>NUCLEOTIDE SEQUENCE [LARGE SCALE GENOMIC DNA]</scope>
    <source>
        <strain evidence="2">IBRC-M 10703</strain>
    </source>
</reference>
<dbReference type="Proteomes" id="UP001595772">
    <property type="component" value="Unassembled WGS sequence"/>
</dbReference>